<dbReference type="Proteomes" id="UP000324831">
    <property type="component" value="Unassembled WGS sequence"/>
</dbReference>
<evidence type="ECO:0000313" key="1">
    <source>
        <dbReference type="EMBL" id="GCE63544.1"/>
    </source>
</evidence>
<evidence type="ECO:0000313" key="2">
    <source>
        <dbReference type="Proteomes" id="UP000324831"/>
    </source>
</evidence>
<organism evidence="1 2">
    <name type="scientific">Candidatus Mycoplasma haematohominis</name>
    <dbReference type="NCBI Taxonomy" id="1494318"/>
    <lineage>
        <taxon>Bacteria</taxon>
        <taxon>Bacillati</taxon>
        <taxon>Mycoplasmatota</taxon>
        <taxon>Mollicutes</taxon>
        <taxon>Mycoplasmataceae</taxon>
        <taxon>Mycoplasma</taxon>
    </lineage>
</organism>
<comment type="caution">
    <text evidence="1">The sequence shown here is derived from an EMBL/GenBank/DDBJ whole genome shotgun (WGS) entry which is preliminary data.</text>
</comment>
<sequence>MDLVKASAAAGVFMAAGATTYGISVLWNMPAWKHITENLTSEVYAENYKHYLVGATDENKGWWEWSLKNKLSKDKSSENEKPGFGFKDVTDNWKNLKDKCGEAYKKPKGDVVSDTTTSDKYLERDVWRYCSPSVKGKPTTVADKDTEQYQSQTDVYGTTQKTKLISTTDESNDWFWQIQEDRFFGIGRYKEVTPEGSSELDKNNDSLFHELYESRKKYSRSTVKGTCEIAYGLKSTKENGKPTATEANVLKFCSLEGK</sequence>
<proteinExistence type="predicted"/>
<name>A0A478FRA9_9MOLU</name>
<gene>
    <name evidence="1" type="ORF">MHSWG343_05410</name>
</gene>
<reference evidence="1 2" key="1">
    <citation type="submission" date="2019-01" db="EMBL/GenBank/DDBJ databases">
        <title>Draft genome sequences of Candidatus Mycoplasma haemohominis SWG34-3 identified from a patient with pyrexia, anemia and liver dysfunction.</title>
        <authorList>
            <person name="Sekizuka T."/>
            <person name="Hattori N."/>
            <person name="Katano H."/>
            <person name="Takuma T."/>
            <person name="Ito T."/>
            <person name="Arai N."/>
            <person name="Yanai R."/>
            <person name="Ishii S."/>
            <person name="Miura Y."/>
            <person name="Tokunaga T."/>
            <person name="Watanabe H."/>
            <person name="Nomura N."/>
            <person name="Eguchi J."/>
            <person name="Arai T."/>
            <person name="Hasegawa H."/>
            <person name="Nakamaki T."/>
            <person name="Wakita T."/>
            <person name="Niki Y."/>
            <person name="Kuroda M."/>
        </authorList>
    </citation>
    <scope>NUCLEOTIDE SEQUENCE [LARGE SCALE GENOMIC DNA]</scope>
    <source>
        <strain evidence="1">SWG34-3</strain>
    </source>
</reference>
<dbReference type="EMBL" id="BIMN01000002">
    <property type="protein sequence ID" value="GCE63544.1"/>
    <property type="molecule type" value="Genomic_DNA"/>
</dbReference>
<dbReference type="AlphaFoldDB" id="A0A478FRA9"/>
<protein>
    <submittedName>
        <fullName evidence="1">Uncharacterized protein</fullName>
    </submittedName>
</protein>
<accession>A0A478FRA9</accession>